<feature type="compositionally biased region" description="Basic and acidic residues" evidence="1">
    <location>
        <begin position="1"/>
        <end position="12"/>
    </location>
</feature>
<dbReference type="Proteomes" id="UP000828390">
    <property type="component" value="Unassembled WGS sequence"/>
</dbReference>
<evidence type="ECO:0000313" key="2">
    <source>
        <dbReference type="EMBL" id="KAH3705005.1"/>
    </source>
</evidence>
<name>A0A9D3YUA9_DREPO</name>
<reference evidence="2" key="1">
    <citation type="journal article" date="2019" name="bioRxiv">
        <title>The Genome of the Zebra Mussel, Dreissena polymorpha: A Resource for Invasive Species Research.</title>
        <authorList>
            <person name="McCartney M.A."/>
            <person name="Auch B."/>
            <person name="Kono T."/>
            <person name="Mallez S."/>
            <person name="Zhang Y."/>
            <person name="Obille A."/>
            <person name="Becker A."/>
            <person name="Abrahante J.E."/>
            <person name="Garbe J."/>
            <person name="Badalamenti J.P."/>
            <person name="Herman A."/>
            <person name="Mangelson H."/>
            <person name="Liachko I."/>
            <person name="Sullivan S."/>
            <person name="Sone E.D."/>
            <person name="Koren S."/>
            <person name="Silverstein K.A.T."/>
            <person name="Beckman K.B."/>
            <person name="Gohl D.M."/>
        </authorList>
    </citation>
    <scope>NUCLEOTIDE SEQUENCE</scope>
    <source>
        <strain evidence="2">Duluth1</strain>
        <tissue evidence="2">Whole animal</tissue>
    </source>
</reference>
<sequence length="99" mass="11344">MNNRLESEDTGARPKTKSTSTNTKYNEEHDEQGLLPSEADDEQTGKKIVMHWDDGSFDRFHPLRASSSEPVFKSSQFYAQRKHLPRHETAKKNVAETPI</sequence>
<accession>A0A9D3YUA9</accession>
<protein>
    <submittedName>
        <fullName evidence="2">Uncharacterized protein</fullName>
    </submittedName>
</protein>
<evidence type="ECO:0000313" key="3">
    <source>
        <dbReference type="Proteomes" id="UP000828390"/>
    </source>
</evidence>
<comment type="caution">
    <text evidence="2">The sequence shown here is derived from an EMBL/GenBank/DDBJ whole genome shotgun (WGS) entry which is preliminary data.</text>
</comment>
<gene>
    <name evidence="2" type="ORF">DPMN_080068</name>
</gene>
<feature type="region of interest" description="Disordered" evidence="1">
    <location>
        <begin position="1"/>
        <end position="45"/>
    </location>
</feature>
<keyword evidence="3" id="KW-1185">Reference proteome</keyword>
<organism evidence="2 3">
    <name type="scientific">Dreissena polymorpha</name>
    <name type="common">Zebra mussel</name>
    <name type="synonym">Mytilus polymorpha</name>
    <dbReference type="NCBI Taxonomy" id="45954"/>
    <lineage>
        <taxon>Eukaryota</taxon>
        <taxon>Metazoa</taxon>
        <taxon>Spiralia</taxon>
        <taxon>Lophotrochozoa</taxon>
        <taxon>Mollusca</taxon>
        <taxon>Bivalvia</taxon>
        <taxon>Autobranchia</taxon>
        <taxon>Heteroconchia</taxon>
        <taxon>Euheterodonta</taxon>
        <taxon>Imparidentia</taxon>
        <taxon>Neoheterodontei</taxon>
        <taxon>Myida</taxon>
        <taxon>Dreissenoidea</taxon>
        <taxon>Dreissenidae</taxon>
        <taxon>Dreissena</taxon>
    </lineage>
</organism>
<evidence type="ECO:0000256" key="1">
    <source>
        <dbReference type="SAM" id="MobiDB-lite"/>
    </source>
</evidence>
<proteinExistence type="predicted"/>
<dbReference type="AlphaFoldDB" id="A0A9D3YUA9"/>
<dbReference type="EMBL" id="JAIWYP010000015">
    <property type="protein sequence ID" value="KAH3705005.1"/>
    <property type="molecule type" value="Genomic_DNA"/>
</dbReference>
<reference evidence="2" key="2">
    <citation type="submission" date="2020-11" db="EMBL/GenBank/DDBJ databases">
        <authorList>
            <person name="McCartney M.A."/>
            <person name="Auch B."/>
            <person name="Kono T."/>
            <person name="Mallez S."/>
            <person name="Becker A."/>
            <person name="Gohl D.M."/>
            <person name="Silverstein K.A.T."/>
            <person name="Koren S."/>
            <person name="Bechman K.B."/>
            <person name="Herman A."/>
            <person name="Abrahante J.E."/>
            <person name="Garbe J."/>
        </authorList>
    </citation>
    <scope>NUCLEOTIDE SEQUENCE</scope>
    <source>
        <strain evidence="2">Duluth1</strain>
        <tissue evidence="2">Whole animal</tissue>
    </source>
</reference>